<sequence length="81" mass="9610">MKTRKEWAKAHLNWKYLDWTSILWRDEVWVEDRKHSRELVTRSTPQEQNVVCFGEKSKRVSGMFCGCSAGPFSGPCLFWEK</sequence>
<dbReference type="Proteomes" id="UP000324639">
    <property type="component" value="Chromosome Bgt_-01"/>
</dbReference>
<dbReference type="EMBL" id="LR026984">
    <property type="protein sequence ID" value="VCU39175.1"/>
    <property type="molecule type" value="Genomic_DNA"/>
</dbReference>
<reference evidence="1 2" key="1">
    <citation type="submission" date="2018-08" db="EMBL/GenBank/DDBJ databases">
        <authorList>
            <person name="Muller C M."/>
        </authorList>
    </citation>
    <scope>NUCLEOTIDE SEQUENCE [LARGE SCALE GENOMIC DNA]</scope>
</reference>
<evidence type="ECO:0000313" key="1">
    <source>
        <dbReference type="EMBL" id="VCU39175.1"/>
    </source>
</evidence>
<dbReference type="GO" id="GO:0003676">
    <property type="term" value="F:nucleic acid binding"/>
    <property type="evidence" value="ECO:0007669"/>
    <property type="project" value="InterPro"/>
</dbReference>
<dbReference type="AlphaFoldDB" id="A0A9X9PQD8"/>
<name>A0A9X9PQD8_BLUGR</name>
<dbReference type="InterPro" id="IPR036397">
    <property type="entry name" value="RNaseH_sf"/>
</dbReference>
<evidence type="ECO:0000313" key="2">
    <source>
        <dbReference type="Proteomes" id="UP000324639"/>
    </source>
</evidence>
<proteinExistence type="predicted"/>
<dbReference type="Gene3D" id="3.30.420.10">
    <property type="entry name" value="Ribonuclease H-like superfamily/Ribonuclease H"/>
    <property type="match status" value="1"/>
</dbReference>
<organism evidence="1 2">
    <name type="scientific">Blumeria graminis f. sp. tritici</name>
    <dbReference type="NCBI Taxonomy" id="62690"/>
    <lineage>
        <taxon>Eukaryota</taxon>
        <taxon>Fungi</taxon>
        <taxon>Dikarya</taxon>
        <taxon>Ascomycota</taxon>
        <taxon>Pezizomycotina</taxon>
        <taxon>Leotiomycetes</taxon>
        <taxon>Erysiphales</taxon>
        <taxon>Erysiphaceae</taxon>
        <taxon>Blumeria</taxon>
    </lineage>
</organism>
<keyword evidence="2" id="KW-1185">Reference proteome</keyword>
<gene>
    <name evidence="1" type="ORF">BGT96224V316_LOCUS423</name>
</gene>
<accession>A0A9X9PQD8</accession>
<protein>
    <submittedName>
        <fullName evidence="1">Bgt-51123</fullName>
    </submittedName>
</protein>